<reference evidence="1" key="1">
    <citation type="journal article" date="2014" name="Front. Microbiol.">
        <title>High frequency of phylogenetically diverse reductive dehalogenase-homologous genes in deep subseafloor sedimentary metagenomes.</title>
        <authorList>
            <person name="Kawai M."/>
            <person name="Futagami T."/>
            <person name="Toyoda A."/>
            <person name="Takaki Y."/>
            <person name="Nishi S."/>
            <person name="Hori S."/>
            <person name="Arai W."/>
            <person name="Tsubouchi T."/>
            <person name="Morono Y."/>
            <person name="Uchiyama I."/>
            <person name="Ito T."/>
            <person name="Fujiyama A."/>
            <person name="Inagaki F."/>
            <person name="Takami H."/>
        </authorList>
    </citation>
    <scope>NUCLEOTIDE SEQUENCE</scope>
    <source>
        <strain evidence="1">Expedition CK06-06</strain>
    </source>
</reference>
<dbReference type="EMBL" id="BART01026902">
    <property type="protein sequence ID" value="GAH02460.1"/>
    <property type="molecule type" value="Genomic_DNA"/>
</dbReference>
<gene>
    <name evidence="1" type="ORF">S01H4_47837</name>
</gene>
<accession>X1D2L4</accession>
<protein>
    <submittedName>
        <fullName evidence="1">Uncharacterized protein</fullName>
    </submittedName>
</protein>
<dbReference type="AlphaFoldDB" id="X1D2L4"/>
<name>X1D2L4_9ZZZZ</name>
<evidence type="ECO:0000313" key="1">
    <source>
        <dbReference type="EMBL" id="GAH02460.1"/>
    </source>
</evidence>
<organism evidence="1">
    <name type="scientific">marine sediment metagenome</name>
    <dbReference type="NCBI Taxonomy" id="412755"/>
    <lineage>
        <taxon>unclassified sequences</taxon>
        <taxon>metagenomes</taxon>
        <taxon>ecological metagenomes</taxon>
    </lineage>
</organism>
<comment type="caution">
    <text evidence="1">The sequence shown here is derived from an EMBL/GenBank/DDBJ whole genome shotgun (WGS) entry which is preliminary data.</text>
</comment>
<proteinExistence type="predicted"/>
<sequence length="85" mass="9934">MLKLISDEKLAGFKRTIGVSFNESRHIAQAQLEADQKVLDATERNVRKEVGEWMKRKMVATPLYGVEWHFRLDEVETFLRGEMPK</sequence>